<evidence type="ECO:0000313" key="2">
    <source>
        <dbReference type="EMBL" id="CAK5277172.1"/>
    </source>
</evidence>
<accession>A0AAD2HND3</accession>
<dbReference type="Proteomes" id="UP001295794">
    <property type="component" value="Unassembled WGS sequence"/>
</dbReference>
<organism evidence="2 3">
    <name type="scientific">Mycena citricolor</name>
    <dbReference type="NCBI Taxonomy" id="2018698"/>
    <lineage>
        <taxon>Eukaryota</taxon>
        <taxon>Fungi</taxon>
        <taxon>Dikarya</taxon>
        <taxon>Basidiomycota</taxon>
        <taxon>Agaricomycotina</taxon>
        <taxon>Agaricomycetes</taxon>
        <taxon>Agaricomycetidae</taxon>
        <taxon>Agaricales</taxon>
        <taxon>Marasmiineae</taxon>
        <taxon>Mycenaceae</taxon>
        <taxon>Mycena</taxon>
    </lineage>
</organism>
<sequence>MLVRYIHSDRRSRSSERPVRCSSRTTGWQETESRTISIALRKTPRRLTLGSPLLDMLCPGMSFRPRPQFQDHPRNLFLRTQTLSLDRFLLNARQPAVRAWILLHKRCRRRLRAAATDA</sequence>
<proteinExistence type="predicted"/>
<evidence type="ECO:0000313" key="3">
    <source>
        <dbReference type="Proteomes" id="UP001295794"/>
    </source>
</evidence>
<comment type="caution">
    <text evidence="2">The sequence shown here is derived from an EMBL/GenBank/DDBJ whole genome shotgun (WGS) entry which is preliminary data.</text>
</comment>
<reference evidence="2" key="1">
    <citation type="submission" date="2023-11" db="EMBL/GenBank/DDBJ databases">
        <authorList>
            <person name="De Vega J J."/>
            <person name="De Vega J J."/>
        </authorList>
    </citation>
    <scope>NUCLEOTIDE SEQUENCE</scope>
</reference>
<feature type="compositionally biased region" description="Basic and acidic residues" evidence="1">
    <location>
        <begin position="7"/>
        <end position="19"/>
    </location>
</feature>
<dbReference type="EMBL" id="CAVNYO010000419">
    <property type="protein sequence ID" value="CAK5277172.1"/>
    <property type="molecule type" value="Genomic_DNA"/>
</dbReference>
<name>A0AAD2HND3_9AGAR</name>
<keyword evidence="3" id="KW-1185">Reference proteome</keyword>
<protein>
    <submittedName>
        <fullName evidence="2">Uncharacterized protein</fullName>
    </submittedName>
</protein>
<feature type="region of interest" description="Disordered" evidence="1">
    <location>
        <begin position="7"/>
        <end position="26"/>
    </location>
</feature>
<gene>
    <name evidence="2" type="ORF">MYCIT1_LOCUS26017</name>
</gene>
<dbReference type="AlphaFoldDB" id="A0AAD2HND3"/>
<evidence type="ECO:0000256" key="1">
    <source>
        <dbReference type="SAM" id="MobiDB-lite"/>
    </source>
</evidence>